<evidence type="ECO:0000256" key="1">
    <source>
        <dbReference type="ARBA" id="ARBA00004141"/>
    </source>
</evidence>
<evidence type="ECO:0000256" key="3">
    <source>
        <dbReference type="ARBA" id="ARBA00022692"/>
    </source>
</evidence>
<feature type="transmembrane region" description="Helical" evidence="7">
    <location>
        <begin position="264"/>
        <end position="286"/>
    </location>
</feature>
<sequence length="354" mass="38383">LDTPHLTSLDGHSGGRVVSTPIMKKATSRQPAWLKSSLVLVFSLFSPTCAVAFRGVACSRPATRTSPRDRRNNLDGTFPLMETGSGARYHHRRAPSLLYSSFALTLRGGDSEDKSVTSDETDTSTPSNGSTADDLASTEATTHESNEMKPVDIQQAKPSMAVAVSFSPIKTALAGFAAFYTRQLTARPIFTKSITAGAIFGASDLCAQLIEREETDDQPIVLGRILTSFLVGLLFFGPAANLWYGMVFKYFPSTSLVSTLQKALLGQIFFGPTFTCVFFAAGMIQAGTFTPGAWLSKIKSDLFGIWASGLCYWPLVDFVSYKVIPVQWIPLFVNAASFIWTILLSLVSNKPKEA</sequence>
<dbReference type="PANTHER" id="PTHR11266">
    <property type="entry name" value="PEROXISOMAL MEMBRANE PROTEIN 2, PXMP2 MPV17"/>
    <property type="match status" value="1"/>
</dbReference>
<gene>
    <name evidence="8" type="ORF">THAOC_33102</name>
</gene>
<dbReference type="Pfam" id="PF04117">
    <property type="entry name" value="Mpv17_PMP22"/>
    <property type="match status" value="1"/>
</dbReference>
<feature type="non-terminal residue" evidence="8">
    <location>
        <position position="1"/>
    </location>
</feature>
<name>K0RN09_THAOC</name>
<organism evidence="8 9">
    <name type="scientific">Thalassiosira oceanica</name>
    <name type="common">Marine diatom</name>
    <dbReference type="NCBI Taxonomy" id="159749"/>
    <lineage>
        <taxon>Eukaryota</taxon>
        <taxon>Sar</taxon>
        <taxon>Stramenopiles</taxon>
        <taxon>Ochrophyta</taxon>
        <taxon>Bacillariophyta</taxon>
        <taxon>Coscinodiscophyceae</taxon>
        <taxon>Thalassiosirophycidae</taxon>
        <taxon>Thalassiosirales</taxon>
        <taxon>Thalassiosiraceae</taxon>
        <taxon>Thalassiosira</taxon>
    </lineage>
</organism>
<reference evidence="8 9" key="1">
    <citation type="journal article" date="2012" name="Genome Biol.">
        <title>Genome and low-iron response of an oceanic diatom adapted to chronic iron limitation.</title>
        <authorList>
            <person name="Lommer M."/>
            <person name="Specht M."/>
            <person name="Roy A.S."/>
            <person name="Kraemer L."/>
            <person name="Andreson R."/>
            <person name="Gutowska M.A."/>
            <person name="Wolf J."/>
            <person name="Bergner S.V."/>
            <person name="Schilhabel M.B."/>
            <person name="Klostermeier U.C."/>
            <person name="Beiko R.G."/>
            <person name="Rosenstiel P."/>
            <person name="Hippler M."/>
            <person name="Laroche J."/>
        </authorList>
    </citation>
    <scope>NUCLEOTIDE SEQUENCE [LARGE SCALE GENOMIC DNA]</scope>
    <source>
        <strain evidence="8 9">CCMP1005</strain>
    </source>
</reference>
<proteinExistence type="inferred from homology"/>
<feature type="transmembrane region" description="Helical" evidence="7">
    <location>
        <begin position="298"/>
        <end position="316"/>
    </location>
</feature>
<feature type="compositionally biased region" description="Basic and acidic residues" evidence="6">
    <location>
        <begin position="141"/>
        <end position="150"/>
    </location>
</feature>
<accession>K0RN09</accession>
<comment type="subcellular location">
    <subcellularLocation>
        <location evidence="1">Membrane</location>
        <topology evidence="1">Multi-pass membrane protein</topology>
    </subcellularLocation>
</comment>
<dbReference type="eggNOG" id="KOG1944">
    <property type="taxonomic scope" value="Eukaryota"/>
</dbReference>
<feature type="transmembrane region" description="Helical" evidence="7">
    <location>
        <begin position="221"/>
        <end position="244"/>
    </location>
</feature>
<evidence type="ECO:0008006" key="10">
    <source>
        <dbReference type="Google" id="ProtNLM"/>
    </source>
</evidence>
<dbReference type="PANTHER" id="PTHR11266:SF17">
    <property type="entry name" value="PROTEIN MPV17"/>
    <property type="match status" value="1"/>
</dbReference>
<dbReference type="Proteomes" id="UP000266841">
    <property type="component" value="Unassembled WGS sequence"/>
</dbReference>
<evidence type="ECO:0000256" key="5">
    <source>
        <dbReference type="ARBA" id="ARBA00023136"/>
    </source>
</evidence>
<dbReference type="GO" id="GO:0016020">
    <property type="term" value="C:membrane"/>
    <property type="evidence" value="ECO:0007669"/>
    <property type="project" value="UniProtKB-SubCell"/>
</dbReference>
<evidence type="ECO:0000256" key="2">
    <source>
        <dbReference type="ARBA" id="ARBA00006824"/>
    </source>
</evidence>
<dbReference type="AlphaFoldDB" id="K0RN09"/>
<feature type="transmembrane region" description="Helical" evidence="7">
    <location>
        <begin position="38"/>
        <end position="57"/>
    </location>
</feature>
<keyword evidence="3 7" id="KW-0812">Transmembrane</keyword>
<protein>
    <recommendedName>
        <fullName evidence="10">Peroxisomal membrane protein MPV17</fullName>
    </recommendedName>
</protein>
<evidence type="ECO:0000256" key="6">
    <source>
        <dbReference type="SAM" id="MobiDB-lite"/>
    </source>
</evidence>
<evidence type="ECO:0000256" key="7">
    <source>
        <dbReference type="SAM" id="Phobius"/>
    </source>
</evidence>
<dbReference type="OrthoDB" id="430207at2759"/>
<keyword evidence="5 7" id="KW-0472">Membrane</keyword>
<keyword evidence="9" id="KW-1185">Reference proteome</keyword>
<comment type="similarity">
    <text evidence="2">Belongs to the peroxisomal membrane protein PXMP2/4 family.</text>
</comment>
<feature type="transmembrane region" description="Helical" evidence="7">
    <location>
        <begin position="328"/>
        <end position="347"/>
    </location>
</feature>
<feature type="region of interest" description="Disordered" evidence="6">
    <location>
        <begin position="61"/>
        <end position="86"/>
    </location>
</feature>
<dbReference type="GO" id="GO:0005737">
    <property type="term" value="C:cytoplasm"/>
    <property type="evidence" value="ECO:0007669"/>
    <property type="project" value="TreeGrafter"/>
</dbReference>
<dbReference type="EMBL" id="AGNL01046242">
    <property type="protein sequence ID" value="EJK48127.1"/>
    <property type="molecule type" value="Genomic_DNA"/>
</dbReference>
<feature type="region of interest" description="Disordered" evidence="6">
    <location>
        <begin position="109"/>
        <end position="150"/>
    </location>
</feature>
<evidence type="ECO:0000313" key="9">
    <source>
        <dbReference type="Proteomes" id="UP000266841"/>
    </source>
</evidence>
<evidence type="ECO:0000313" key="8">
    <source>
        <dbReference type="EMBL" id="EJK48127.1"/>
    </source>
</evidence>
<comment type="caution">
    <text evidence="8">The sequence shown here is derived from an EMBL/GenBank/DDBJ whole genome shotgun (WGS) entry which is preliminary data.</text>
</comment>
<dbReference type="InterPro" id="IPR007248">
    <property type="entry name" value="Mpv17_PMP22"/>
</dbReference>
<evidence type="ECO:0000256" key="4">
    <source>
        <dbReference type="ARBA" id="ARBA00022989"/>
    </source>
</evidence>
<keyword evidence="4 7" id="KW-1133">Transmembrane helix</keyword>